<evidence type="ECO:0000256" key="5">
    <source>
        <dbReference type="ARBA" id="ARBA00023136"/>
    </source>
</evidence>
<organism evidence="9 10">
    <name type="scientific">Micromonospora cathayae</name>
    <dbReference type="NCBI Taxonomy" id="3028804"/>
    <lineage>
        <taxon>Bacteria</taxon>
        <taxon>Bacillati</taxon>
        <taxon>Actinomycetota</taxon>
        <taxon>Actinomycetes</taxon>
        <taxon>Micromonosporales</taxon>
        <taxon>Micromonosporaceae</taxon>
        <taxon>Micromonospora</taxon>
    </lineage>
</organism>
<feature type="domain" description="PDGLE" evidence="8">
    <location>
        <begin position="7"/>
        <end position="108"/>
    </location>
</feature>
<dbReference type="CDD" id="cd12087">
    <property type="entry name" value="TM_EGFR-like"/>
    <property type="match status" value="1"/>
</dbReference>
<evidence type="ECO:0000313" key="10">
    <source>
        <dbReference type="Proteomes" id="UP001219605"/>
    </source>
</evidence>
<evidence type="ECO:0000256" key="4">
    <source>
        <dbReference type="ARBA" id="ARBA00022989"/>
    </source>
</evidence>
<keyword evidence="10" id="KW-1185">Reference proteome</keyword>
<evidence type="ECO:0000313" key="9">
    <source>
        <dbReference type="EMBL" id="WDZ87148.1"/>
    </source>
</evidence>
<feature type="transmembrane region" description="Helical" evidence="7">
    <location>
        <begin position="81"/>
        <end position="106"/>
    </location>
</feature>
<evidence type="ECO:0000256" key="1">
    <source>
        <dbReference type="ARBA" id="ARBA00004236"/>
    </source>
</evidence>
<dbReference type="Proteomes" id="UP001219605">
    <property type="component" value="Chromosome"/>
</dbReference>
<dbReference type="Pfam" id="PF13190">
    <property type="entry name" value="PDGLE"/>
    <property type="match status" value="1"/>
</dbReference>
<evidence type="ECO:0000256" key="3">
    <source>
        <dbReference type="ARBA" id="ARBA00022692"/>
    </source>
</evidence>
<evidence type="ECO:0000256" key="6">
    <source>
        <dbReference type="SAM" id="MobiDB-lite"/>
    </source>
</evidence>
<reference evidence="9 10" key="1">
    <citation type="submission" date="2023-02" db="EMBL/GenBank/DDBJ databases">
        <authorList>
            <person name="Mo P."/>
        </authorList>
    </citation>
    <scope>NUCLEOTIDE SEQUENCE [LARGE SCALE GENOMIC DNA]</scope>
    <source>
        <strain evidence="9 10">HUAS 3</strain>
    </source>
</reference>
<proteinExistence type="predicted"/>
<keyword evidence="5 7" id="KW-0472">Membrane</keyword>
<dbReference type="InterPro" id="IPR025937">
    <property type="entry name" value="PDGLE_dom"/>
</dbReference>
<feature type="compositionally biased region" description="Basic and acidic residues" evidence="6">
    <location>
        <begin position="111"/>
        <end position="135"/>
    </location>
</feature>
<feature type="compositionally biased region" description="Low complexity" evidence="6">
    <location>
        <begin position="153"/>
        <end position="162"/>
    </location>
</feature>
<dbReference type="EMBL" id="CP118615">
    <property type="protein sequence ID" value="WDZ87148.1"/>
    <property type="molecule type" value="Genomic_DNA"/>
</dbReference>
<gene>
    <name evidence="9" type="ORF">PVK37_12445</name>
</gene>
<evidence type="ECO:0000256" key="7">
    <source>
        <dbReference type="SAM" id="Phobius"/>
    </source>
</evidence>
<keyword evidence="2" id="KW-1003">Cell membrane</keyword>
<feature type="region of interest" description="Disordered" evidence="6">
    <location>
        <begin position="109"/>
        <end position="162"/>
    </location>
</feature>
<keyword evidence="4 7" id="KW-1133">Transmembrane helix</keyword>
<evidence type="ECO:0000259" key="8">
    <source>
        <dbReference type="Pfam" id="PF13190"/>
    </source>
</evidence>
<protein>
    <submittedName>
        <fullName evidence="9">PDGLE domain-containing protein</fullName>
    </submittedName>
</protein>
<sequence>MRKRPWGFVVGGLLVALLLAGVVSNYASSHPDGLDSSLREGCTFDADDNITGGDCPARQEREHEIGGPLADYGISGIDNDFLATGLSGVLGVLLTFAVGAGGFWLLRRRSPQRDGDARDPRDGDGRDDGQHHDDGQQSGAEQQSGDRHRADRGGAPAAGPVG</sequence>
<accession>A0ABY7ZW92</accession>
<name>A0ABY7ZW92_9ACTN</name>
<comment type="subcellular location">
    <subcellularLocation>
        <location evidence="1">Cell membrane</location>
    </subcellularLocation>
</comment>
<evidence type="ECO:0000256" key="2">
    <source>
        <dbReference type="ARBA" id="ARBA00022475"/>
    </source>
</evidence>
<keyword evidence="3 7" id="KW-0812">Transmembrane</keyword>